<dbReference type="Proteomes" id="UP000284651">
    <property type="component" value="Unassembled WGS sequence"/>
</dbReference>
<dbReference type="EMBL" id="QSAT01000067">
    <property type="protein sequence ID" value="RGW71795.1"/>
    <property type="molecule type" value="Genomic_DNA"/>
</dbReference>
<dbReference type="EMBL" id="QRYQ01000045">
    <property type="protein sequence ID" value="RGU88634.1"/>
    <property type="molecule type" value="Genomic_DNA"/>
</dbReference>
<name>A0A395W383_9FIRM</name>
<protein>
    <submittedName>
        <fullName evidence="1">Abi family protein</fullName>
    </submittedName>
</protein>
<accession>A0A395W383</accession>
<evidence type="ECO:0000313" key="1">
    <source>
        <dbReference type="EMBL" id="RGU88634.1"/>
    </source>
</evidence>
<organism evidence="1 3">
    <name type="scientific">Holdemanella biformis</name>
    <dbReference type="NCBI Taxonomy" id="1735"/>
    <lineage>
        <taxon>Bacteria</taxon>
        <taxon>Bacillati</taxon>
        <taxon>Bacillota</taxon>
        <taxon>Erysipelotrichia</taxon>
        <taxon>Erysipelotrichales</taxon>
        <taxon>Erysipelotrichaceae</taxon>
        <taxon>Holdemanella</taxon>
    </lineage>
</organism>
<sequence length="323" mass="37498">MLSINQLIKYLRNHHHITVKSNQAQSLRNIGYYHGYKGYRFIRTPNQRIPFSSLDEVIALNKFDMQLKTIIYPKVMFIENALKSYVIEAILHDCRSENLDTIFNKSITDYKSYTPGSQQYHKQYAKRMTLKGKINNALLRDYSNKKQTVNHFFNADQPIPIWAIFESLTLGEFGTFFACSNSNVKLITSSILHLPSNLDADGKITEYIIYTIKDLRNAVAHNSTIFDTRFQTSTINNRLVFLLEKEVGITGLDFKYIYAYIVLITYVLRKMGETKTSCKHFITEFIDCTDSLRKQISPNICNQILGTQQRAHLRQLQNFISQS</sequence>
<evidence type="ECO:0000313" key="3">
    <source>
        <dbReference type="Proteomes" id="UP000265489"/>
    </source>
</evidence>
<proteinExistence type="predicted"/>
<dbReference type="Proteomes" id="UP000265489">
    <property type="component" value="Unassembled WGS sequence"/>
</dbReference>
<evidence type="ECO:0000313" key="4">
    <source>
        <dbReference type="Proteomes" id="UP000284651"/>
    </source>
</evidence>
<dbReference type="GeneID" id="66580814"/>
<gene>
    <name evidence="2" type="ORF">DWV56_12170</name>
    <name evidence="1" type="ORF">DWW32_12870</name>
</gene>
<dbReference type="InterPro" id="IPR011664">
    <property type="entry name" value="Abi_system_AbiD/AbiF-like"/>
</dbReference>
<comment type="caution">
    <text evidence="1">The sequence shown here is derived from an EMBL/GenBank/DDBJ whole genome shotgun (WGS) entry which is preliminary data.</text>
</comment>
<dbReference type="RefSeq" id="WP_118326020.1">
    <property type="nucleotide sequence ID" value="NZ_QRYH01000046.1"/>
</dbReference>
<reference evidence="3 4" key="1">
    <citation type="submission" date="2018-08" db="EMBL/GenBank/DDBJ databases">
        <title>A genome reference for cultivated species of the human gut microbiota.</title>
        <authorList>
            <person name="Zou Y."/>
            <person name="Xue W."/>
            <person name="Luo G."/>
        </authorList>
    </citation>
    <scope>NUCLEOTIDE SEQUENCE [LARGE SCALE GENOMIC DNA]</scope>
    <source>
        <strain evidence="2 4">AF10-31</strain>
        <strain evidence="1 3">AF15-20</strain>
    </source>
</reference>
<dbReference type="AlphaFoldDB" id="A0A395W383"/>
<evidence type="ECO:0000313" key="2">
    <source>
        <dbReference type="EMBL" id="RGW71795.1"/>
    </source>
</evidence>
<dbReference type="Pfam" id="PF07751">
    <property type="entry name" value="Abi_2"/>
    <property type="match status" value="1"/>
</dbReference>